<dbReference type="InterPro" id="IPR021109">
    <property type="entry name" value="Peptidase_aspartic_dom_sf"/>
</dbReference>
<feature type="compositionally biased region" description="Polar residues" evidence="1">
    <location>
        <begin position="74"/>
        <end position="84"/>
    </location>
</feature>
<proteinExistence type="predicted"/>
<feature type="region of interest" description="Disordered" evidence="1">
    <location>
        <begin position="192"/>
        <end position="217"/>
    </location>
</feature>
<protein>
    <recommendedName>
        <fullName evidence="4">Reverse transcriptase domain-containing protein</fullName>
    </recommendedName>
</protein>
<reference evidence="2" key="1">
    <citation type="submission" date="2022-04" db="EMBL/GenBank/DDBJ databases">
        <title>Carnegiea gigantea Genome sequencing and assembly v2.</title>
        <authorList>
            <person name="Copetti D."/>
            <person name="Sanderson M.J."/>
            <person name="Burquez A."/>
            <person name="Wojciechowski M.F."/>
        </authorList>
    </citation>
    <scope>NUCLEOTIDE SEQUENCE</scope>
    <source>
        <strain evidence="2">SGP5-SGP5p</strain>
        <tissue evidence="2">Aerial part</tissue>
    </source>
</reference>
<dbReference type="OrthoDB" id="2919534at2759"/>
<evidence type="ECO:0000313" key="2">
    <source>
        <dbReference type="EMBL" id="KAJ8419798.1"/>
    </source>
</evidence>
<feature type="region of interest" description="Disordered" evidence="1">
    <location>
        <begin position="67"/>
        <end position="102"/>
    </location>
</feature>
<dbReference type="PANTHER" id="PTHR33240:SF17">
    <property type="entry name" value="EUKARYOTIC PEPTIDE CHAIN RELEASE FACTOR GTP-BINDING SUBUNIT-LIKE"/>
    <property type="match status" value="1"/>
</dbReference>
<dbReference type="CDD" id="cd00303">
    <property type="entry name" value="retropepsin_like"/>
    <property type="match status" value="1"/>
</dbReference>
<dbReference type="Proteomes" id="UP001153076">
    <property type="component" value="Unassembled WGS sequence"/>
</dbReference>
<dbReference type="PANTHER" id="PTHR33240">
    <property type="entry name" value="OS08G0508500 PROTEIN"/>
    <property type="match status" value="1"/>
</dbReference>
<evidence type="ECO:0000256" key="1">
    <source>
        <dbReference type="SAM" id="MobiDB-lite"/>
    </source>
</evidence>
<dbReference type="AlphaFoldDB" id="A0A9Q1GJK1"/>
<evidence type="ECO:0000313" key="3">
    <source>
        <dbReference type="Proteomes" id="UP001153076"/>
    </source>
</evidence>
<keyword evidence="3" id="KW-1185">Reference proteome</keyword>
<name>A0A9Q1GJK1_9CARY</name>
<dbReference type="Gene3D" id="2.40.70.10">
    <property type="entry name" value="Acid Proteases"/>
    <property type="match status" value="1"/>
</dbReference>
<comment type="caution">
    <text evidence="2">The sequence shown here is derived from an EMBL/GenBank/DDBJ whole genome shotgun (WGS) entry which is preliminary data.</text>
</comment>
<organism evidence="2 3">
    <name type="scientific">Carnegiea gigantea</name>
    <dbReference type="NCBI Taxonomy" id="171969"/>
    <lineage>
        <taxon>Eukaryota</taxon>
        <taxon>Viridiplantae</taxon>
        <taxon>Streptophyta</taxon>
        <taxon>Embryophyta</taxon>
        <taxon>Tracheophyta</taxon>
        <taxon>Spermatophyta</taxon>
        <taxon>Magnoliopsida</taxon>
        <taxon>eudicotyledons</taxon>
        <taxon>Gunneridae</taxon>
        <taxon>Pentapetalae</taxon>
        <taxon>Caryophyllales</taxon>
        <taxon>Cactineae</taxon>
        <taxon>Cactaceae</taxon>
        <taxon>Cactoideae</taxon>
        <taxon>Echinocereeae</taxon>
        <taxon>Carnegiea</taxon>
    </lineage>
</organism>
<evidence type="ECO:0008006" key="4">
    <source>
        <dbReference type="Google" id="ProtNLM"/>
    </source>
</evidence>
<dbReference type="EMBL" id="JAKOGI010004411">
    <property type="protein sequence ID" value="KAJ8419798.1"/>
    <property type="molecule type" value="Genomic_DNA"/>
</dbReference>
<gene>
    <name evidence="2" type="ORF">Cgig2_030527</name>
</gene>
<sequence length="629" mass="70592">MVDALKNFMSTMTNTIIEHVTKQVNKAMEVASSVRPLPHFDYMPATGCKPSHRAAPVASHRHSDGVREAYPDKNNGSRGENCDQSIGADEHPMLKRPPSMTSAPKPHNVWKYCEFHEKNVHTTTKCQELRKALHELAYKGQIDHFLKRGSTSFERNASPYNPNSRRRVLHLNSGHHYRWICRGYHSVRLESSTSRSQAGSHGQVGEPSYDTHDGVRGGSPHFASSHNELLVVKMEVASAIRILINTWSSVDIITWDCLKKLKYLGRKIVPLVHPILGFGGQEVNPTGMIRLSLHFGKKTKVRNLKVDFLVVDVPMAYNVILGRPTLHKVKAIITSCLLQFRLTMGALASCKGTSERPENANLLVSDHWPKTRKDKKQARTLYIKCPDPQHYCCLHAPRHHGLHHQKSLPPRPEAWSPHHLDEIHQLKISTINLGLTTIVYVLDVRLKISLLAEGSHQAFPKELRMVLMAPPVALMLGLGRFLSPCHGLSLYLRMGLFELALQVSFFSLQHLFLFLDFLPMNLPTVGALPGNRGFTSLGLKRDMSILRPLVPKQMRGEPLCRRKAPPHLSNGHLLLGDLERLRRARRARAQDLIRLSTKAYLTGRSAAKKSIPGAWGFNEGSPVARGVTC</sequence>
<accession>A0A9Q1GJK1</accession>